<sequence length="111" mass="12573">MASREKGWDDDKRISIENRGLSNSRVQTESQSKDRKNCQNITHNLKAAGSNPAPATKSTRLKAGFFWTKAKTSAKDSAKADFRPPPQTLKRRNESVKVTPWKLIERISVYL</sequence>
<evidence type="ECO:0000313" key="4">
    <source>
        <dbReference type="Proteomes" id="UP000313390"/>
    </source>
</evidence>
<name>A0A5C5CK27_9HYPH</name>
<comment type="caution">
    <text evidence="3">The sequence shown here is derived from an EMBL/GenBank/DDBJ whole genome shotgun (WGS) entry which is preliminary data.</text>
</comment>
<proteinExistence type="predicted"/>
<evidence type="ECO:0000256" key="1">
    <source>
        <dbReference type="SAM" id="MobiDB-lite"/>
    </source>
</evidence>
<evidence type="ECO:0000313" key="3">
    <source>
        <dbReference type="EMBL" id="TNV11628.1"/>
    </source>
</evidence>
<reference evidence="3 4" key="1">
    <citation type="journal article" date="2011" name="Int. J. Syst. Evol. Microbiol.">
        <title>Ochrobactrum pecoris sp. nov., isolated from farm animals.</title>
        <authorList>
            <person name="Kampfer P."/>
            <person name="Huber B."/>
            <person name="Busse H.J."/>
            <person name="Scholz H.C."/>
            <person name="Tomaso H."/>
            <person name="Hotzel H."/>
            <person name="Melzer F."/>
        </authorList>
    </citation>
    <scope>NUCLEOTIDE SEQUENCE [LARGE SCALE GENOMIC DNA]</scope>
    <source>
        <strain evidence="3 4">08RB2639</strain>
    </source>
</reference>
<dbReference type="EMBL" id="VEWK01000006">
    <property type="protein sequence ID" value="TNV11628.1"/>
    <property type="molecule type" value="Genomic_DNA"/>
</dbReference>
<feature type="region of interest" description="Disordered" evidence="1">
    <location>
        <begin position="75"/>
        <end position="95"/>
    </location>
</feature>
<evidence type="ECO:0000313" key="2">
    <source>
        <dbReference type="EMBL" id="MBB4091535.1"/>
    </source>
</evidence>
<dbReference type="EMBL" id="JACIEX010000001">
    <property type="protein sequence ID" value="MBB4091535.1"/>
    <property type="molecule type" value="Genomic_DNA"/>
</dbReference>
<accession>A0A5C5CK27</accession>
<reference evidence="2 5" key="3">
    <citation type="submission" date="2020-08" db="EMBL/GenBank/DDBJ databases">
        <title>Genomic Encyclopedia of Type Strains, Phase IV (KMG-IV): sequencing the most valuable type-strain genomes for metagenomic binning, comparative biology and taxonomic classification.</title>
        <authorList>
            <person name="Goeker M."/>
        </authorList>
    </citation>
    <scope>NUCLEOTIDE SEQUENCE [LARGE SCALE GENOMIC DNA]</scope>
    <source>
        <strain evidence="2 5">DSM 23868</strain>
    </source>
</reference>
<evidence type="ECO:0000313" key="5">
    <source>
        <dbReference type="Proteomes" id="UP000553980"/>
    </source>
</evidence>
<feature type="compositionally biased region" description="Polar residues" evidence="1">
    <location>
        <begin position="20"/>
        <end position="30"/>
    </location>
</feature>
<organism evidence="3 4">
    <name type="scientific">Brucella pecoris</name>
    <dbReference type="NCBI Taxonomy" id="867683"/>
    <lineage>
        <taxon>Bacteria</taxon>
        <taxon>Pseudomonadati</taxon>
        <taxon>Pseudomonadota</taxon>
        <taxon>Alphaproteobacteria</taxon>
        <taxon>Hyphomicrobiales</taxon>
        <taxon>Brucellaceae</taxon>
        <taxon>Brucella/Ochrobactrum group</taxon>
        <taxon>Brucella</taxon>
    </lineage>
</organism>
<feature type="region of interest" description="Disordered" evidence="1">
    <location>
        <begin position="1"/>
        <end position="36"/>
    </location>
</feature>
<dbReference type="AlphaFoldDB" id="A0A5C5CK27"/>
<keyword evidence="5" id="KW-1185">Reference proteome</keyword>
<gene>
    <name evidence="3" type="ORF">FIB18_12480</name>
    <name evidence="2" type="ORF">GGQ79_000008</name>
</gene>
<dbReference type="Proteomes" id="UP000553980">
    <property type="component" value="Unassembled WGS sequence"/>
</dbReference>
<reference evidence="3" key="2">
    <citation type="submission" date="2019-06" db="EMBL/GenBank/DDBJ databases">
        <authorList>
            <person name="Hu M."/>
        </authorList>
    </citation>
    <scope>NUCLEOTIDE SEQUENCE</scope>
    <source>
        <strain evidence="3">08RB2639</strain>
    </source>
</reference>
<dbReference type="Proteomes" id="UP000313390">
    <property type="component" value="Unassembled WGS sequence"/>
</dbReference>
<feature type="compositionally biased region" description="Basic and acidic residues" evidence="1">
    <location>
        <begin position="1"/>
        <end position="16"/>
    </location>
</feature>
<dbReference type="RefSeq" id="WP_140021029.1">
    <property type="nucleotide sequence ID" value="NZ_JACIEX010000001.1"/>
</dbReference>
<protein>
    <submittedName>
        <fullName evidence="3">Uncharacterized protein</fullName>
    </submittedName>
</protein>